<dbReference type="STRING" id="154538.A0A1M2VEI9"/>
<dbReference type="OrthoDB" id="3437016at2759"/>
<comment type="caution">
    <text evidence="7">The sequence shown here is derived from an EMBL/GenBank/DDBJ whole genome shotgun (WGS) entry which is preliminary data.</text>
</comment>
<keyword evidence="3 5" id="KW-1133">Transmembrane helix</keyword>
<feature type="transmembrane region" description="Helical" evidence="5">
    <location>
        <begin position="301"/>
        <end position="323"/>
    </location>
</feature>
<dbReference type="PANTHER" id="PTHR23501">
    <property type="entry name" value="MAJOR FACILITATOR SUPERFAMILY"/>
    <property type="match status" value="1"/>
</dbReference>
<feature type="transmembrane region" description="Helical" evidence="5">
    <location>
        <begin position="434"/>
        <end position="453"/>
    </location>
</feature>
<dbReference type="SUPFAM" id="SSF103473">
    <property type="entry name" value="MFS general substrate transporter"/>
    <property type="match status" value="1"/>
</dbReference>
<feature type="transmembrane region" description="Helical" evidence="5">
    <location>
        <begin position="273"/>
        <end position="295"/>
    </location>
</feature>
<keyword evidence="2 5" id="KW-0812">Transmembrane</keyword>
<dbReference type="OMA" id="TEMDETW"/>
<proteinExistence type="predicted"/>
<evidence type="ECO:0000313" key="8">
    <source>
        <dbReference type="Proteomes" id="UP000184267"/>
    </source>
</evidence>
<dbReference type="AlphaFoldDB" id="A0A1M2VEI9"/>
<dbReference type="InterPro" id="IPR036259">
    <property type="entry name" value="MFS_trans_sf"/>
</dbReference>
<evidence type="ECO:0000313" key="7">
    <source>
        <dbReference type="EMBL" id="OJT06029.1"/>
    </source>
</evidence>
<accession>A0A1M2VEI9</accession>
<evidence type="ECO:0000256" key="1">
    <source>
        <dbReference type="ARBA" id="ARBA00004141"/>
    </source>
</evidence>
<dbReference type="InterPro" id="IPR011701">
    <property type="entry name" value="MFS"/>
</dbReference>
<feature type="transmembrane region" description="Helical" evidence="5">
    <location>
        <begin position="412"/>
        <end position="428"/>
    </location>
</feature>
<comment type="subcellular location">
    <subcellularLocation>
        <location evidence="1">Membrane</location>
        <topology evidence="1">Multi-pass membrane protein</topology>
    </subcellularLocation>
</comment>
<feature type="transmembrane region" description="Helical" evidence="5">
    <location>
        <begin position="86"/>
        <end position="113"/>
    </location>
</feature>
<dbReference type="Proteomes" id="UP000184267">
    <property type="component" value="Unassembled WGS sequence"/>
</dbReference>
<feature type="transmembrane region" description="Helical" evidence="5">
    <location>
        <begin position="554"/>
        <end position="573"/>
    </location>
</feature>
<organism evidence="7 8">
    <name type="scientific">Trametes pubescens</name>
    <name type="common">White-rot fungus</name>
    <dbReference type="NCBI Taxonomy" id="154538"/>
    <lineage>
        <taxon>Eukaryota</taxon>
        <taxon>Fungi</taxon>
        <taxon>Dikarya</taxon>
        <taxon>Basidiomycota</taxon>
        <taxon>Agaricomycotina</taxon>
        <taxon>Agaricomycetes</taxon>
        <taxon>Polyporales</taxon>
        <taxon>Polyporaceae</taxon>
        <taxon>Trametes</taxon>
    </lineage>
</organism>
<evidence type="ECO:0000256" key="5">
    <source>
        <dbReference type="SAM" id="Phobius"/>
    </source>
</evidence>
<feature type="transmembrane region" description="Helical" evidence="5">
    <location>
        <begin position="344"/>
        <end position="364"/>
    </location>
</feature>
<reference evidence="7 8" key="1">
    <citation type="submission" date="2016-10" db="EMBL/GenBank/DDBJ databases">
        <title>Genome sequence of the basidiomycete white-rot fungus Trametes pubescens.</title>
        <authorList>
            <person name="Makela M.R."/>
            <person name="Granchi Z."/>
            <person name="Peng M."/>
            <person name="De Vries R.P."/>
            <person name="Grigoriev I."/>
            <person name="Riley R."/>
            <person name="Hilden K."/>
        </authorList>
    </citation>
    <scope>NUCLEOTIDE SEQUENCE [LARGE SCALE GENOMIC DNA]</scope>
    <source>
        <strain evidence="7 8">FBCC735</strain>
    </source>
</reference>
<keyword evidence="8" id="KW-1185">Reference proteome</keyword>
<dbReference type="Gene3D" id="1.20.1250.20">
    <property type="entry name" value="MFS general substrate transporter like domains"/>
    <property type="match status" value="1"/>
</dbReference>
<feature type="transmembrane region" description="Helical" evidence="5">
    <location>
        <begin position="154"/>
        <end position="174"/>
    </location>
</feature>
<gene>
    <name evidence="7" type="ORF">TRAPUB_3127</name>
</gene>
<keyword evidence="4 5" id="KW-0472">Membrane</keyword>
<dbReference type="PROSITE" id="PS50850">
    <property type="entry name" value="MFS"/>
    <property type="match status" value="1"/>
</dbReference>
<dbReference type="GO" id="GO:0005886">
    <property type="term" value="C:plasma membrane"/>
    <property type="evidence" value="ECO:0007669"/>
    <property type="project" value="TreeGrafter"/>
</dbReference>
<feature type="transmembrane region" description="Helical" evidence="5">
    <location>
        <begin position="384"/>
        <end position="405"/>
    </location>
</feature>
<evidence type="ECO:0000259" key="6">
    <source>
        <dbReference type="PROSITE" id="PS50850"/>
    </source>
</evidence>
<evidence type="ECO:0000256" key="4">
    <source>
        <dbReference type="ARBA" id="ARBA00023136"/>
    </source>
</evidence>
<dbReference type="EMBL" id="MNAD01001363">
    <property type="protein sequence ID" value="OJT06029.1"/>
    <property type="molecule type" value="Genomic_DNA"/>
</dbReference>
<evidence type="ECO:0000256" key="3">
    <source>
        <dbReference type="ARBA" id="ARBA00022989"/>
    </source>
</evidence>
<sequence length="603" mass="65187">VAPEPTRIMASPMRIMLEENLSTSSFIQDAKPPPGLVGSSNNLAPERPMELVDLRRISVQTRVSVVPMASTSIHDIQPTPKGKRGLTFWLVFASNLLVEMLSALDLTAVSTALPTIVQRLNGNDFIWAGGAYTIASTAVLPLVGGLVSGFGRKYVLIVFVTFFAVGSVICGAAQNMTMLIAGRAIQGIGSGGSLSVTEIIFADMVPLPERGKFQGIAAAAIGPPIGGALAGSGAWRWLFYMNIPLCALATAAILFCLPNIVPKGSARKKIAEMDWIGNAVIVTSTILVFLGLTWGGLRFPWISAEVLITLILGVIGITVFFVIEKVWLHGQTVPEFFFTNRTTLSGYLGTFFHGVVSLTAVYYLPIYLQASKEASALRSGIEMFGLSFTIPIFAIVAGVSVEIIHIYRPQNYVGWLFSIVGFVLLSLLNEKSSAATYIGFQIPLGVGLGILWISTQFPILAPLPVSNSAYALAFFVFVRNFAQPLVHANRKQSWGIVVGGAILQNVLTEKLPKSLTDTLPKDQEYAYQLIPTIPGMLEPQKGEVRAAFADGTKLIWQVMIGLSVAGLLTCLLMREEEMKTEMDETWAVVDKVKKVSDDDEEHA</sequence>
<name>A0A1M2VEI9_TRAPU</name>
<feature type="domain" description="Major facilitator superfamily (MFS) profile" evidence="6">
    <location>
        <begin position="91"/>
        <end position="578"/>
    </location>
</feature>
<dbReference type="Pfam" id="PF07690">
    <property type="entry name" value="MFS_1"/>
    <property type="match status" value="1"/>
</dbReference>
<feature type="transmembrane region" description="Helical" evidence="5">
    <location>
        <begin position="237"/>
        <end position="261"/>
    </location>
</feature>
<dbReference type="GO" id="GO:0022857">
    <property type="term" value="F:transmembrane transporter activity"/>
    <property type="evidence" value="ECO:0007669"/>
    <property type="project" value="InterPro"/>
</dbReference>
<feature type="non-terminal residue" evidence="7">
    <location>
        <position position="1"/>
    </location>
</feature>
<protein>
    <recommendedName>
        <fullName evidence="6">Major facilitator superfamily (MFS) profile domain-containing protein</fullName>
    </recommendedName>
</protein>
<feature type="transmembrane region" description="Helical" evidence="5">
    <location>
        <begin position="460"/>
        <end position="478"/>
    </location>
</feature>
<dbReference type="PANTHER" id="PTHR23501:SF102">
    <property type="entry name" value="DRUG TRANSPORTER, PUTATIVE (AFU_ORTHOLOGUE AFUA_3G08530)-RELATED"/>
    <property type="match status" value="1"/>
</dbReference>
<feature type="transmembrane region" description="Helical" evidence="5">
    <location>
        <begin position="125"/>
        <end position="147"/>
    </location>
</feature>
<evidence type="ECO:0000256" key="2">
    <source>
        <dbReference type="ARBA" id="ARBA00022692"/>
    </source>
</evidence>
<dbReference type="InterPro" id="IPR020846">
    <property type="entry name" value="MFS_dom"/>
</dbReference>